<evidence type="ECO:0000256" key="2">
    <source>
        <dbReference type="ARBA" id="ARBA00022801"/>
    </source>
</evidence>
<dbReference type="InterPro" id="IPR002410">
    <property type="entry name" value="Peptidase_S33"/>
</dbReference>
<dbReference type="GO" id="GO:0008233">
    <property type="term" value="F:peptidase activity"/>
    <property type="evidence" value="ECO:0007669"/>
    <property type="project" value="InterPro"/>
</dbReference>
<evidence type="ECO:0000313" key="4">
    <source>
        <dbReference type="EMBL" id="KAA3526995.1"/>
    </source>
</evidence>
<evidence type="ECO:0000313" key="5">
    <source>
        <dbReference type="Proteomes" id="UP000436911"/>
    </source>
</evidence>
<dbReference type="PRINTS" id="PR00111">
    <property type="entry name" value="ABHYDROLASE"/>
</dbReference>
<dbReference type="PANTHER" id="PTHR43689">
    <property type="entry name" value="HYDROLASE"/>
    <property type="match status" value="1"/>
</dbReference>
<gene>
    <name evidence="4" type="ORF">DXT89_13740</name>
</gene>
<dbReference type="GeneID" id="60683208"/>
<dbReference type="AlphaFoldDB" id="A0A368NRJ4"/>
<accession>A0A368NRJ4</accession>
<dbReference type="Gene3D" id="3.40.50.1820">
    <property type="entry name" value="alpha/beta hydrolase"/>
    <property type="match status" value="1"/>
</dbReference>
<organism evidence="4 5">
    <name type="scientific">Agrobacterium vitis</name>
    <name type="common">Rhizobium vitis</name>
    <dbReference type="NCBI Taxonomy" id="373"/>
    <lineage>
        <taxon>Bacteria</taxon>
        <taxon>Pseudomonadati</taxon>
        <taxon>Pseudomonadota</taxon>
        <taxon>Alphaproteobacteria</taxon>
        <taxon>Hyphomicrobiales</taxon>
        <taxon>Rhizobiaceae</taxon>
        <taxon>Rhizobium/Agrobacterium group</taxon>
        <taxon>Agrobacterium</taxon>
    </lineage>
</organism>
<reference evidence="4 5" key="1">
    <citation type="submission" date="2018-08" db="EMBL/GenBank/DDBJ databases">
        <title>Genome sequencing of Agrobacterium vitis strain ICMP 10754.</title>
        <authorList>
            <person name="Visnovsky S.B."/>
            <person name="Pitman A.R."/>
        </authorList>
    </citation>
    <scope>NUCLEOTIDE SEQUENCE [LARGE SCALE GENOMIC DNA]</scope>
    <source>
        <strain evidence="4 5">ICMP 10754</strain>
    </source>
</reference>
<name>A0A368NRJ4_AGRVI</name>
<dbReference type="GO" id="GO:0006508">
    <property type="term" value="P:proteolysis"/>
    <property type="evidence" value="ECO:0007669"/>
    <property type="project" value="InterPro"/>
</dbReference>
<dbReference type="OrthoDB" id="9815441at2"/>
<dbReference type="InterPro" id="IPR000073">
    <property type="entry name" value="AB_hydrolase_1"/>
</dbReference>
<comment type="similarity">
    <text evidence="1">Belongs to the peptidase S33 family.</text>
</comment>
<keyword evidence="2 4" id="KW-0378">Hydrolase</keyword>
<dbReference type="Proteomes" id="UP000436911">
    <property type="component" value="Unassembled WGS sequence"/>
</dbReference>
<proteinExistence type="inferred from homology"/>
<dbReference type="SUPFAM" id="SSF53474">
    <property type="entry name" value="alpha/beta-Hydrolases"/>
    <property type="match status" value="1"/>
</dbReference>
<evidence type="ECO:0000256" key="1">
    <source>
        <dbReference type="ARBA" id="ARBA00010088"/>
    </source>
</evidence>
<dbReference type="Pfam" id="PF00561">
    <property type="entry name" value="Abhydrolase_1"/>
    <property type="match status" value="1"/>
</dbReference>
<dbReference type="PRINTS" id="PR00793">
    <property type="entry name" value="PROAMNOPTASE"/>
</dbReference>
<dbReference type="PANTHER" id="PTHR43689:SF8">
    <property type="entry name" value="ALPHA_BETA-HYDROLASES SUPERFAMILY PROTEIN"/>
    <property type="match status" value="1"/>
</dbReference>
<feature type="domain" description="AB hydrolase-1" evidence="3">
    <location>
        <begin position="60"/>
        <end position="295"/>
    </location>
</feature>
<dbReference type="EMBL" id="QUSG01000006">
    <property type="protein sequence ID" value="KAA3526995.1"/>
    <property type="molecule type" value="Genomic_DNA"/>
</dbReference>
<protein>
    <submittedName>
        <fullName evidence="4">Alpha/beta hydrolase</fullName>
    </submittedName>
</protein>
<comment type="caution">
    <text evidence="4">The sequence shown here is derived from an EMBL/GenBank/DDBJ whole genome shotgun (WGS) entry which is preliminary data.</text>
</comment>
<dbReference type="RefSeq" id="WP_060718246.1">
    <property type="nucleotide sequence ID" value="NZ_CP055265.1"/>
</dbReference>
<dbReference type="InterPro" id="IPR029058">
    <property type="entry name" value="AB_hydrolase_fold"/>
</dbReference>
<evidence type="ECO:0000259" key="3">
    <source>
        <dbReference type="Pfam" id="PF00561"/>
    </source>
</evidence>
<sequence>MPAILILVIIITPLIVAWLFSTVKIRQITDDNPNIGTLVPIRDSHLNLLHIPASESADLPPLLFIHGASGNLRDQAEAFRPALEGRADLIFVDRPGHGYSPRGGPENNTPDGQANAIAEAMDALGLSRAIIIGHSFGGAIAASFAVLHPEKTAGLLFLAPATHPWPGGVDWHYHLTATPIIGPLFARTLAPLAGLAKMDGAIGAVFAPNPSPDDYIARTAPTLVLRPSTFRHNAIDVCGLHTYVTRMSPRYPEIRTPTVIVTGDRDAIVLADIHSVGLARDIAGAELIWVRHLGHKPDYCATDLAVAAIEKIAGHDRDLGSLARKIGDALEMSTN</sequence>